<feature type="region of interest" description="Disordered" evidence="1">
    <location>
        <begin position="112"/>
        <end position="132"/>
    </location>
</feature>
<proteinExistence type="predicted"/>
<dbReference type="EMBL" id="BPLR01021300">
    <property type="protein sequence ID" value="GIX88147.1"/>
    <property type="molecule type" value="Genomic_DNA"/>
</dbReference>
<accession>A0AAV4NTH0</accession>
<comment type="caution">
    <text evidence="2">The sequence shown here is derived from an EMBL/GenBank/DDBJ whole genome shotgun (WGS) entry which is preliminary data.</text>
</comment>
<evidence type="ECO:0000313" key="3">
    <source>
        <dbReference type="Proteomes" id="UP001054945"/>
    </source>
</evidence>
<organism evidence="2 3">
    <name type="scientific">Caerostris extrusa</name>
    <name type="common">Bark spider</name>
    <name type="synonym">Caerostris bankana</name>
    <dbReference type="NCBI Taxonomy" id="172846"/>
    <lineage>
        <taxon>Eukaryota</taxon>
        <taxon>Metazoa</taxon>
        <taxon>Ecdysozoa</taxon>
        <taxon>Arthropoda</taxon>
        <taxon>Chelicerata</taxon>
        <taxon>Arachnida</taxon>
        <taxon>Araneae</taxon>
        <taxon>Araneomorphae</taxon>
        <taxon>Entelegynae</taxon>
        <taxon>Araneoidea</taxon>
        <taxon>Araneidae</taxon>
        <taxon>Caerostris</taxon>
    </lineage>
</organism>
<sequence>MQVNCKALLRLLKKNLVNSFLCETVIPKPSFTYKLCNILLSKMNLGNNISSDQTNSIAPPSEVRGIKILNRDAFSKEIHVPYVLVTPEKVKEVAKSLKPYFLKMPNLQPIQNEGKEKKSFTSSSISRGKTDRVTKNIKQIKFKKYFKDNS</sequence>
<dbReference type="Proteomes" id="UP001054945">
    <property type="component" value="Unassembled WGS sequence"/>
</dbReference>
<gene>
    <name evidence="2" type="ORF">CEXT_743491</name>
</gene>
<keyword evidence="3" id="KW-1185">Reference proteome</keyword>
<name>A0AAV4NTH0_CAEEX</name>
<dbReference type="AlphaFoldDB" id="A0AAV4NTH0"/>
<evidence type="ECO:0000313" key="2">
    <source>
        <dbReference type="EMBL" id="GIX88147.1"/>
    </source>
</evidence>
<protein>
    <submittedName>
        <fullName evidence="2">Uncharacterized protein</fullName>
    </submittedName>
</protein>
<reference evidence="2 3" key="1">
    <citation type="submission" date="2021-06" db="EMBL/GenBank/DDBJ databases">
        <title>Caerostris extrusa draft genome.</title>
        <authorList>
            <person name="Kono N."/>
            <person name="Arakawa K."/>
        </authorList>
    </citation>
    <scope>NUCLEOTIDE SEQUENCE [LARGE SCALE GENOMIC DNA]</scope>
</reference>
<evidence type="ECO:0000256" key="1">
    <source>
        <dbReference type="SAM" id="MobiDB-lite"/>
    </source>
</evidence>